<dbReference type="Gene3D" id="1.10.10.1100">
    <property type="entry name" value="BFD-like [2Fe-2S]-binding domain"/>
    <property type="match status" value="1"/>
</dbReference>
<dbReference type="InterPro" id="IPR006067">
    <property type="entry name" value="NO2/SO3_Rdtase_4Fe4S_dom"/>
</dbReference>
<comment type="cofactor">
    <cofactor evidence="1 15">
        <name>FAD</name>
        <dbReference type="ChEBI" id="CHEBI:57692"/>
    </cofactor>
</comment>
<feature type="domain" description="FAD/NAD(P)-binding" evidence="21">
    <location>
        <begin position="13"/>
        <end position="278"/>
    </location>
</feature>
<comment type="cofactor">
    <cofactor evidence="16">
        <name>siroheme</name>
        <dbReference type="ChEBI" id="CHEBI:60052"/>
    </cofactor>
    <text evidence="16">Binds 1 siroheme per subunit.</text>
</comment>
<keyword evidence="11 16" id="KW-0408">Iron</keyword>
<evidence type="ECO:0000259" key="20">
    <source>
        <dbReference type="Pfam" id="PF04324"/>
    </source>
</evidence>
<dbReference type="AlphaFoldDB" id="A0A150RM16"/>
<evidence type="ECO:0000256" key="4">
    <source>
        <dbReference type="ARBA" id="ARBA00022485"/>
    </source>
</evidence>
<evidence type="ECO:0000313" key="23">
    <source>
        <dbReference type="EMBL" id="KYF81193.1"/>
    </source>
</evidence>
<dbReference type="PRINTS" id="PR00368">
    <property type="entry name" value="FADPNR"/>
</dbReference>
<feature type="binding site" evidence="16">
    <location>
        <position position="633"/>
    </location>
    <ligand>
        <name>[4Fe-4S] cluster</name>
        <dbReference type="ChEBI" id="CHEBI:49883"/>
    </ligand>
</feature>
<keyword evidence="13 15" id="KW-0534">Nitrate assimilation</keyword>
<comment type="cofactor">
    <cofactor evidence="14">
        <name>[2Fe-2S] cluster</name>
        <dbReference type="ChEBI" id="CHEBI:190135"/>
    </cofactor>
</comment>
<comment type="similarity">
    <text evidence="3">Belongs to the nitrite and sulfite reductase 4Fe-4S domain family.</text>
</comment>
<feature type="domain" description="BFD-like [2Fe-2S]-binding" evidence="20">
    <location>
        <begin position="418"/>
        <end position="465"/>
    </location>
</feature>
<dbReference type="InterPro" id="IPR012744">
    <property type="entry name" value="Nitri_red_NirB"/>
</dbReference>
<comment type="caution">
    <text evidence="23">The sequence shown here is derived from an EMBL/GenBank/DDBJ whole genome shotgun (WGS) entry which is preliminary data.</text>
</comment>
<dbReference type="GO" id="GO:0050661">
    <property type="term" value="F:NADP binding"/>
    <property type="evidence" value="ECO:0007669"/>
    <property type="project" value="UniProtKB-UniRule"/>
</dbReference>
<dbReference type="UniPathway" id="UPA00653"/>
<dbReference type="Pfam" id="PF04324">
    <property type="entry name" value="Fer2_BFD"/>
    <property type="match status" value="1"/>
</dbReference>
<dbReference type="InterPro" id="IPR005117">
    <property type="entry name" value="NiRdtase/SiRdtase_haem-b_fer"/>
</dbReference>
<evidence type="ECO:0000256" key="12">
    <source>
        <dbReference type="ARBA" id="ARBA00023014"/>
    </source>
</evidence>
<evidence type="ECO:0000256" key="9">
    <source>
        <dbReference type="ARBA" id="ARBA00022827"/>
    </source>
</evidence>
<dbReference type="Proteomes" id="UP000075635">
    <property type="component" value="Unassembled WGS sequence"/>
</dbReference>
<evidence type="ECO:0000256" key="11">
    <source>
        <dbReference type="ARBA" id="ARBA00023004"/>
    </source>
</evidence>
<evidence type="ECO:0000259" key="22">
    <source>
        <dbReference type="Pfam" id="PF18267"/>
    </source>
</evidence>
<dbReference type="InterPro" id="IPR052034">
    <property type="entry name" value="NasD-like"/>
</dbReference>
<dbReference type="Gene3D" id="3.50.50.60">
    <property type="entry name" value="FAD/NAD(P)-binding domain"/>
    <property type="match status" value="2"/>
</dbReference>
<dbReference type="InterPro" id="IPR007419">
    <property type="entry name" value="BFD-like_2Fe2S-bd_dom"/>
</dbReference>
<dbReference type="InterPro" id="IPR036188">
    <property type="entry name" value="FAD/NAD-bd_sf"/>
</dbReference>
<dbReference type="Pfam" id="PF07992">
    <property type="entry name" value="Pyr_redox_2"/>
    <property type="match status" value="1"/>
</dbReference>
<dbReference type="FunFam" id="3.50.50.60:FF:000033">
    <property type="entry name" value="Nitrite reductase [NAD(P)H], large subunit"/>
    <property type="match status" value="1"/>
</dbReference>
<evidence type="ECO:0000256" key="7">
    <source>
        <dbReference type="ARBA" id="ARBA00022714"/>
    </source>
</evidence>
<dbReference type="NCBIfam" id="TIGR02374">
    <property type="entry name" value="nitri_red_nirB"/>
    <property type="match status" value="1"/>
</dbReference>
<comment type="cofactor">
    <cofactor evidence="16">
        <name>[4Fe-4S] cluster</name>
        <dbReference type="ChEBI" id="CHEBI:49883"/>
    </cofactor>
    <text evidence="16">Binds 1 [4Fe-4S] cluster per subunit.</text>
</comment>
<evidence type="ECO:0000256" key="13">
    <source>
        <dbReference type="ARBA" id="ARBA00023063"/>
    </source>
</evidence>
<dbReference type="GO" id="GO:0098809">
    <property type="term" value="F:nitrite reductase activity"/>
    <property type="evidence" value="ECO:0007669"/>
    <property type="project" value="InterPro"/>
</dbReference>
<accession>A0A150RM16</accession>
<dbReference type="InterPro" id="IPR006066">
    <property type="entry name" value="NO2/SO3_Rdtase_FeS/sirohaem_BS"/>
</dbReference>
<evidence type="ECO:0000256" key="3">
    <source>
        <dbReference type="ARBA" id="ARBA00010429"/>
    </source>
</evidence>
<dbReference type="SUPFAM" id="SSF55124">
    <property type="entry name" value="Nitrite/Sulfite reductase N-terminal domain-like"/>
    <property type="match status" value="1"/>
</dbReference>
<evidence type="ECO:0000256" key="2">
    <source>
        <dbReference type="ARBA" id="ARBA00005096"/>
    </source>
</evidence>
<evidence type="ECO:0000256" key="8">
    <source>
        <dbReference type="ARBA" id="ARBA00022723"/>
    </source>
</evidence>
<dbReference type="Gene3D" id="3.30.413.10">
    <property type="entry name" value="Sulfite Reductase Hemoprotein, domain 1"/>
    <property type="match status" value="1"/>
</dbReference>
<dbReference type="SUPFAM" id="SSF56014">
    <property type="entry name" value="Nitrite and sulphite reductase 4Fe-4S domain-like"/>
    <property type="match status" value="1"/>
</dbReference>
<reference evidence="23 24" key="1">
    <citation type="submission" date="2014-02" db="EMBL/GenBank/DDBJ databases">
        <title>The small core and large imbalanced accessory genome model reveals a collaborative survival strategy of Sorangium cellulosum strains in nature.</title>
        <authorList>
            <person name="Han K."/>
            <person name="Peng R."/>
            <person name="Blom J."/>
            <person name="Li Y.-Z."/>
        </authorList>
    </citation>
    <scope>NUCLEOTIDE SEQUENCE [LARGE SCALE GENOMIC DNA]</scope>
    <source>
        <strain evidence="23 24">So0011-07</strain>
    </source>
</reference>
<dbReference type="GO" id="GO:0051537">
    <property type="term" value="F:2 iron, 2 sulfur cluster binding"/>
    <property type="evidence" value="ECO:0007669"/>
    <property type="project" value="UniProtKB-KW"/>
</dbReference>
<name>A0A150RM16_SORCE</name>
<proteinExistence type="inferred from homology"/>
<dbReference type="PRINTS" id="PR00397">
    <property type="entry name" value="SIROHAEM"/>
</dbReference>
<sequence>MAGARLVEEILARGGKDRFEIVMFGDEPYGNYNRILLSNVLAGTQDPEDIFINPLSWYEESDVRLHAGVRVTSIDRDSKVVRGASGVVEAYDKLVIATGSSAFVPRIDGLLREGGGYKEGAFVFRTLDDCSGIIERAGRSRRAAVIGGGLLGLEAARGLLGLGLEVHVVHLMKHLMEVQLDAAGGAVLQRTLEGMGLSIHLERSTREILGQERVEGLRFEDGSELACDLVVISAGIRPNVQLARDAGLTVERGIVVGDDLCSPDDPDIHALGECVQHRGRTYGLVAPLWEQAQVLADRLTQRRPDAAYAGSKVSTKLKVMGVDLVVMGEQSAADDTAEEVAYVEQARGIYRKLVIRGGTLAGAILLGEGATGGRLLQIFERGLEVPDNRAELLFPGSAGAGAGAGEPSMADLPDEAQVCNCNGVSKGQIAAAARGGCRTLRQACQATRAGTGCGACKPQVQAVLELVLGEGAMEDPSVHYYVPGVPHAKPELIRLVKERGLRSVSSVFRELAGGKEDIASKPGLASLLKGIWGKEYEDERDARFINDRVHANIQRDGTFSVIPRIYGGVTSPAQLRKIADVAERYDAKMVKITGGQRIDILGIAKDRLPDVWRDLGMPSGHAYTKGFRTCKTCVGSEFCRYGVGDSTSLGIAIERRFQGFEAPHKLKLATAGCPRNCSEATTKDVGAVAIEGGRWEIYVGGGAGSRVRKGDLLCVVDTHEEVIRYAGRFMQYYREQARYMERSYDFVDRVGIEKVRRVIVDDAEGIAARLDAEVEASVEAYVDPWSEAESPIHPSQFTTLLPPPGGAPAQVE</sequence>
<dbReference type="GO" id="GO:0050660">
    <property type="term" value="F:flavin adenine dinucleotide binding"/>
    <property type="evidence" value="ECO:0007669"/>
    <property type="project" value="UniProtKB-UniRule"/>
</dbReference>
<evidence type="ECO:0000256" key="6">
    <source>
        <dbReference type="ARBA" id="ARBA00022630"/>
    </source>
</evidence>
<dbReference type="PANTHER" id="PTHR43809">
    <property type="entry name" value="NITRITE REDUCTASE (NADH) LARGE SUBUNIT"/>
    <property type="match status" value="1"/>
</dbReference>
<feature type="binding site" evidence="16">
    <location>
        <position position="673"/>
    </location>
    <ligand>
        <name>[4Fe-4S] cluster</name>
        <dbReference type="ChEBI" id="CHEBI:49883"/>
    </ligand>
</feature>
<keyword evidence="5 16" id="KW-0349">Heme</keyword>
<feature type="region of interest" description="Disordered" evidence="17">
    <location>
        <begin position="793"/>
        <end position="812"/>
    </location>
</feature>
<dbReference type="GO" id="GO:0051539">
    <property type="term" value="F:4 iron, 4 sulfur cluster binding"/>
    <property type="evidence" value="ECO:0007669"/>
    <property type="project" value="UniProtKB-KW"/>
</dbReference>
<dbReference type="InterPro" id="IPR036136">
    <property type="entry name" value="Nit/Sulf_reduc_fer-like_dom_sf"/>
</dbReference>
<dbReference type="InterPro" id="IPR041854">
    <property type="entry name" value="BFD-like_2Fe2S-bd_dom_sf"/>
</dbReference>
<gene>
    <name evidence="23" type="ORF">BE17_14805</name>
</gene>
<organism evidence="23 24">
    <name type="scientific">Sorangium cellulosum</name>
    <name type="common">Polyangium cellulosum</name>
    <dbReference type="NCBI Taxonomy" id="56"/>
    <lineage>
        <taxon>Bacteria</taxon>
        <taxon>Pseudomonadati</taxon>
        <taxon>Myxococcota</taxon>
        <taxon>Polyangia</taxon>
        <taxon>Polyangiales</taxon>
        <taxon>Polyangiaceae</taxon>
        <taxon>Sorangium</taxon>
    </lineage>
</organism>
<dbReference type="Pfam" id="PF18267">
    <property type="entry name" value="Rubredoxin_C"/>
    <property type="match status" value="1"/>
</dbReference>
<evidence type="ECO:0000259" key="19">
    <source>
        <dbReference type="Pfam" id="PF03460"/>
    </source>
</evidence>
<dbReference type="Gene3D" id="3.30.390.30">
    <property type="match status" value="1"/>
</dbReference>
<feature type="binding site" description="axial binding residue" evidence="16">
    <location>
        <position position="677"/>
    </location>
    <ligand>
        <name>siroheme</name>
        <dbReference type="ChEBI" id="CHEBI:60052"/>
    </ligand>
    <ligandPart>
        <name>Fe</name>
        <dbReference type="ChEBI" id="CHEBI:18248"/>
    </ligandPart>
</feature>
<evidence type="ECO:0000256" key="1">
    <source>
        <dbReference type="ARBA" id="ARBA00001974"/>
    </source>
</evidence>
<feature type="domain" description="NADH-rubredoxin oxidoreductase C-terminal" evidence="22">
    <location>
        <begin position="314"/>
        <end position="375"/>
    </location>
</feature>
<dbReference type="Pfam" id="PF03460">
    <property type="entry name" value="NIR_SIR_ferr"/>
    <property type="match status" value="1"/>
</dbReference>
<keyword evidence="7" id="KW-0001">2Fe-2S</keyword>
<feature type="domain" description="Nitrite/sulphite reductase 4Fe-4S" evidence="18">
    <location>
        <begin position="625"/>
        <end position="761"/>
    </location>
</feature>
<evidence type="ECO:0000256" key="16">
    <source>
        <dbReference type="PIRSR" id="PIRSR037149-1"/>
    </source>
</evidence>
<evidence type="ECO:0000256" key="14">
    <source>
        <dbReference type="ARBA" id="ARBA00034078"/>
    </source>
</evidence>
<dbReference type="PIRSF" id="PIRSF037149">
    <property type="entry name" value="NirB"/>
    <property type="match status" value="1"/>
</dbReference>
<keyword evidence="12 16" id="KW-0411">Iron-sulfur</keyword>
<protein>
    <submittedName>
        <fullName evidence="23">Nitrite reductase</fullName>
    </submittedName>
</protein>
<evidence type="ECO:0000256" key="17">
    <source>
        <dbReference type="SAM" id="MobiDB-lite"/>
    </source>
</evidence>
<keyword evidence="9 15" id="KW-0274">FAD</keyword>
<dbReference type="GO" id="GO:0042128">
    <property type="term" value="P:nitrate assimilation"/>
    <property type="evidence" value="ECO:0007669"/>
    <property type="project" value="UniProtKB-UniRule"/>
</dbReference>
<dbReference type="InterPro" id="IPR041575">
    <property type="entry name" value="Rubredoxin_C"/>
</dbReference>
<dbReference type="GO" id="GO:0020037">
    <property type="term" value="F:heme binding"/>
    <property type="evidence" value="ECO:0007669"/>
    <property type="project" value="InterPro"/>
</dbReference>
<evidence type="ECO:0000313" key="24">
    <source>
        <dbReference type="Proteomes" id="UP000075635"/>
    </source>
</evidence>
<evidence type="ECO:0000259" key="21">
    <source>
        <dbReference type="Pfam" id="PF07992"/>
    </source>
</evidence>
<dbReference type="InterPro" id="IPR045854">
    <property type="entry name" value="NO2/SO3_Rdtase_4Fe4S_sf"/>
</dbReference>
<keyword evidence="8 16" id="KW-0479">Metal-binding</keyword>
<feature type="binding site" evidence="16">
    <location>
        <position position="677"/>
    </location>
    <ligand>
        <name>[4Fe-4S] cluster</name>
        <dbReference type="ChEBI" id="CHEBI:49883"/>
    </ligand>
</feature>
<evidence type="ECO:0000256" key="15">
    <source>
        <dbReference type="PIRNR" id="PIRNR037149"/>
    </source>
</evidence>
<dbReference type="InterPro" id="IPR023753">
    <property type="entry name" value="FAD/NAD-binding_dom"/>
</dbReference>
<dbReference type="InterPro" id="IPR016156">
    <property type="entry name" value="FAD/NAD-linked_Rdtase_dimer_sf"/>
</dbReference>
<dbReference type="PANTHER" id="PTHR43809:SF1">
    <property type="entry name" value="NITRITE REDUCTASE (NADH) LARGE SUBUNIT"/>
    <property type="match status" value="1"/>
</dbReference>
<dbReference type="SUPFAM" id="SSF51905">
    <property type="entry name" value="FAD/NAD(P)-binding domain"/>
    <property type="match status" value="2"/>
</dbReference>
<feature type="binding site" evidence="16">
    <location>
        <position position="639"/>
    </location>
    <ligand>
        <name>[4Fe-4S] cluster</name>
        <dbReference type="ChEBI" id="CHEBI:49883"/>
    </ligand>
</feature>
<dbReference type="EMBL" id="JEMB01002436">
    <property type="protein sequence ID" value="KYF81193.1"/>
    <property type="molecule type" value="Genomic_DNA"/>
</dbReference>
<dbReference type="Pfam" id="PF01077">
    <property type="entry name" value="NIR_SIR"/>
    <property type="match status" value="1"/>
</dbReference>
<feature type="domain" description="Nitrite/Sulfite reductase ferredoxin-like" evidence="19">
    <location>
        <begin position="553"/>
        <end position="615"/>
    </location>
</feature>
<keyword evidence="6 15" id="KW-0285">Flavoprotein</keyword>
<evidence type="ECO:0000259" key="18">
    <source>
        <dbReference type="Pfam" id="PF01077"/>
    </source>
</evidence>
<dbReference type="GO" id="GO:0046872">
    <property type="term" value="F:metal ion binding"/>
    <property type="evidence" value="ECO:0007669"/>
    <property type="project" value="UniProtKB-KW"/>
</dbReference>
<dbReference type="InterPro" id="IPR017121">
    <property type="entry name" value="Nitrite_Rdtase_lsu"/>
</dbReference>
<evidence type="ECO:0000256" key="5">
    <source>
        <dbReference type="ARBA" id="ARBA00022617"/>
    </source>
</evidence>
<keyword evidence="10" id="KW-0560">Oxidoreductase</keyword>
<dbReference type="Gene3D" id="3.90.480.20">
    <property type="match status" value="1"/>
</dbReference>
<comment type="pathway">
    <text evidence="2">Nitrogen metabolism; nitrate reduction (assimilation).</text>
</comment>
<keyword evidence="4 16" id="KW-0004">4Fe-4S</keyword>
<evidence type="ECO:0000256" key="10">
    <source>
        <dbReference type="ARBA" id="ARBA00023002"/>
    </source>
</evidence>